<proteinExistence type="predicted"/>
<organism evidence="1 2">
    <name type="scientific">Fusibacillus kribbianus</name>
    <dbReference type="NCBI Taxonomy" id="3044208"/>
    <lineage>
        <taxon>Bacteria</taxon>
        <taxon>Bacillati</taxon>
        <taxon>Bacillota</taxon>
        <taxon>Clostridia</taxon>
        <taxon>Lachnospirales</taxon>
        <taxon>Lachnospiraceae</taxon>
        <taxon>Fusibacillus</taxon>
    </lineage>
</organism>
<sequence>MCESTWPFCGHAPEEKRYETEATKITALETDMSLVKQVVREHSEKIQKMA</sequence>
<comment type="caution">
    <text evidence="1">The sequence shown here is derived from an EMBL/GenBank/DDBJ whole genome shotgun (WGS) entry which is preliminary data.</text>
</comment>
<dbReference type="EMBL" id="JASGBQ010000003">
    <property type="protein sequence ID" value="MDI9241597.1"/>
    <property type="molecule type" value="Genomic_DNA"/>
</dbReference>
<name>A0AAP4B9Z8_9FIRM</name>
<reference evidence="1 2" key="1">
    <citation type="submission" date="2023-05" db="EMBL/GenBank/DDBJ databases">
        <title>[ruminococcus] sp. nov., isolated from a pig farm feces dump.</title>
        <authorList>
            <person name="Chang Y.-H."/>
        </authorList>
    </citation>
    <scope>NUCLEOTIDE SEQUENCE [LARGE SCALE GENOMIC DNA]</scope>
    <source>
        <strain evidence="1 2">YH-rum2234</strain>
    </source>
</reference>
<accession>A0AAP4B9Z8</accession>
<keyword evidence="2" id="KW-1185">Reference proteome</keyword>
<dbReference type="RefSeq" id="WP_283230104.1">
    <property type="nucleotide sequence ID" value="NZ_JASGBQ010000003.1"/>
</dbReference>
<evidence type="ECO:0000313" key="2">
    <source>
        <dbReference type="Proteomes" id="UP001300383"/>
    </source>
</evidence>
<dbReference type="AlphaFoldDB" id="A0AAP4B9Z8"/>
<protein>
    <submittedName>
        <fullName evidence="1">Uncharacterized protein</fullName>
    </submittedName>
</protein>
<gene>
    <name evidence="1" type="ORF">QJ036_03775</name>
</gene>
<dbReference type="Proteomes" id="UP001300383">
    <property type="component" value="Unassembled WGS sequence"/>
</dbReference>
<evidence type="ECO:0000313" key="1">
    <source>
        <dbReference type="EMBL" id="MDI9241597.1"/>
    </source>
</evidence>